<dbReference type="GO" id="GO:0003677">
    <property type="term" value="F:DNA binding"/>
    <property type="evidence" value="ECO:0007669"/>
    <property type="project" value="InterPro"/>
</dbReference>
<dbReference type="InterPro" id="IPR025054">
    <property type="entry name" value="DUF3991"/>
</dbReference>
<dbReference type="Gene3D" id="3.40.1360.10">
    <property type="match status" value="1"/>
</dbReference>
<dbReference type="Gene3D" id="3.90.580.10">
    <property type="entry name" value="Zinc finger, CHC2-type domain"/>
    <property type="match status" value="1"/>
</dbReference>
<accession>A0AAW5JJR6</accession>
<organism evidence="2 3">
    <name type="scientific">Intestinimonas massiliensis</name>
    <name type="common">ex Afouda et al. 2020</name>
    <dbReference type="NCBI Taxonomy" id="1673721"/>
    <lineage>
        <taxon>Bacteria</taxon>
        <taxon>Bacillati</taxon>
        <taxon>Bacillota</taxon>
        <taxon>Clostridia</taxon>
        <taxon>Eubacteriales</taxon>
        <taxon>Intestinimonas</taxon>
    </lineage>
</organism>
<feature type="domain" description="DUF3991" evidence="1">
    <location>
        <begin position="121"/>
        <end position="194"/>
    </location>
</feature>
<dbReference type="EMBL" id="JANFYS010000013">
    <property type="protein sequence ID" value="MCQ4770301.1"/>
    <property type="molecule type" value="Genomic_DNA"/>
</dbReference>
<dbReference type="GO" id="GO:0008270">
    <property type="term" value="F:zinc ion binding"/>
    <property type="evidence" value="ECO:0007669"/>
    <property type="project" value="InterPro"/>
</dbReference>
<evidence type="ECO:0000313" key="3">
    <source>
        <dbReference type="Proteomes" id="UP001204562"/>
    </source>
</evidence>
<dbReference type="SUPFAM" id="SSF57783">
    <property type="entry name" value="Zinc beta-ribbon"/>
    <property type="match status" value="1"/>
</dbReference>
<dbReference type="Pfam" id="PF13154">
    <property type="entry name" value="DUF3991"/>
    <property type="match status" value="1"/>
</dbReference>
<dbReference type="RefSeq" id="WP_256303792.1">
    <property type="nucleotide sequence ID" value="NZ_JANFYS010000013.1"/>
</dbReference>
<dbReference type="InterPro" id="IPR036977">
    <property type="entry name" value="DNA_primase_Znf_CHC2"/>
</dbReference>
<gene>
    <name evidence="2" type="ORF">NE579_07475</name>
</gene>
<evidence type="ECO:0000313" key="2">
    <source>
        <dbReference type="EMBL" id="MCQ4770301.1"/>
    </source>
</evidence>
<dbReference type="SUPFAM" id="SSF56731">
    <property type="entry name" value="DNA primase core"/>
    <property type="match status" value="1"/>
</dbReference>
<evidence type="ECO:0000259" key="1">
    <source>
        <dbReference type="Pfam" id="PF13154"/>
    </source>
</evidence>
<sequence length="309" mass="35873">MPTKYVHFTDEQKEQARQTDLCELLRSQGEKLKRSGSEYEWRDGSQKVTIRGNLWFHQYDQQGGDAIDFVRRFYHKDYPEAVEYLLGGCKGTLSVSSPIERRPPKPFELPPRNDNMRRVFAYLLSRRELDRDVVYAFAHRQMIYESARYHNAVFVGFDQDGVPRHAHLRGTGSESTFKGNADGSTPEYSFHWTGRSKYLLLFEAPIDMLSFISMHKKNWQQHSYAAACSVSDRVLFQMLKDNPSISEVFLCMDSDEPGQAAAKRISDKLFTQGINARILVPEHKDWNEDLLYLNQEESEVEEPCQVLQL</sequence>
<dbReference type="Pfam" id="PF13155">
    <property type="entry name" value="Toprim_2"/>
    <property type="match status" value="1"/>
</dbReference>
<proteinExistence type="predicted"/>
<dbReference type="Proteomes" id="UP001204562">
    <property type="component" value="Unassembled WGS sequence"/>
</dbReference>
<name>A0AAW5JJR6_9FIRM</name>
<protein>
    <submittedName>
        <fullName evidence="2">DUF3991 and toprim domain-containing protein</fullName>
    </submittedName>
</protein>
<reference evidence="2" key="1">
    <citation type="submission" date="2022-06" db="EMBL/GenBank/DDBJ databases">
        <title>Isolation of gut microbiota from human fecal samples.</title>
        <authorList>
            <person name="Pamer E.G."/>
            <person name="Barat B."/>
            <person name="Waligurski E."/>
            <person name="Medina S."/>
            <person name="Paddock L."/>
            <person name="Mostad J."/>
        </authorList>
    </citation>
    <scope>NUCLEOTIDE SEQUENCE</scope>
    <source>
        <strain evidence="2">DFI.9.91</strain>
    </source>
</reference>
<dbReference type="AlphaFoldDB" id="A0AAW5JJR6"/>
<comment type="caution">
    <text evidence="2">The sequence shown here is derived from an EMBL/GenBank/DDBJ whole genome shotgun (WGS) entry which is preliminary data.</text>
</comment>
<dbReference type="GO" id="GO:0006260">
    <property type="term" value="P:DNA replication"/>
    <property type="evidence" value="ECO:0007669"/>
    <property type="project" value="InterPro"/>
</dbReference>